<dbReference type="InterPro" id="IPR011990">
    <property type="entry name" value="TPR-like_helical_dom_sf"/>
</dbReference>
<comment type="caution">
    <text evidence="4">The sequence shown here is derived from an EMBL/GenBank/DDBJ whole genome shotgun (WGS) entry which is preliminary data.</text>
</comment>
<proteinExistence type="predicted"/>
<dbReference type="Proteomes" id="UP000266861">
    <property type="component" value="Unassembled WGS sequence"/>
</dbReference>
<feature type="repeat" description="TPR" evidence="3">
    <location>
        <begin position="96"/>
        <end position="129"/>
    </location>
</feature>
<organism evidence="4 5">
    <name type="scientific">Diversispora epigaea</name>
    <dbReference type="NCBI Taxonomy" id="1348612"/>
    <lineage>
        <taxon>Eukaryota</taxon>
        <taxon>Fungi</taxon>
        <taxon>Fungi incertae sedis</taxon>
        <taxon>Mucoromycota</taxon>
        <taxon>Glomeromycotina</taxon>
        <taxon>Glomeromycetes</taxon>
        <taxon>Diversisporales</taxon>
        <taxon>Diversisporaceae</taxon>
        <taxon>Diversispora</taxon>
    </lineage>
</organism>
<gene>
    <name evidence="4" type="ORF">Glove_194g187</name>
</gene>
<evidence type="ECO:0000256" key="1">
    <source>
        <dbReference type="ARBA" id="ARBA00022737"/>
    </source>
</evidence>
<sequence length="629" mass="71309">MKLIGEKKIFSISKLWKRSSPTVHSEDSQAQQPVLLAAATSNPTPPSPPSPPSPPKNLLRHLNITKFKIECAKHFKKENQVVHYCTKYLVHFPNSYKTMCNRAEAYGKLKKYDEAINDLDAAILLRPQRSTAWCLRGVVKGLKKSYTDALDDLNKAIVIDPIDCLALKWRAFCYSNLKSYEQALSDLNIVINLGCSDEFTYINRANIYRELKNPGESYKDAASGSSIKLASITDMTPKIELSSFSNPEVDNNINANALSVINDMGDKSIINNTTSTQEEPSTSTKQVSITGTISKARLSGFDDSEVNNNNSLSNFNDSKEKNIMNDNNSIQTINSASIDTTSKTVLLSLGNLEIDNINVSSNINNTEKKNDINNINPTSNETTSITGTTFKPLLSGVSEVDSKINALSNIINNFKSTQKEPSCEDERKNEINEIFDEIFNCVEKMKKYREQQQKKRNNNESNYYYSRGWKSEKKTLIIKWICLSSSPPQVTFDFPSSLINLANFNFRYSQQIIELENLSIDVTCYSLFWTIKSLRLKLIYFTSLQELCIVYRLYNSDSLHLASSFAQSRKLENLSIDVTCYSLFWTIKSLRLKLIYFTSLQELCIVYRLYNSDSLHLASSFAQSRSFHY</sequence>
<dbReference type="InterPro" id="IPR050498">
    <property type="entry name" value="Ycf3"/>
</dbReference>
<evidence type="ECO:0000313" key="5">
    <source>
        <dbReference type="Proteomes" id="UP000266861"/>
    </source>
</evidence>
<accession>A0A397ILH3</accession>
<dbReference type="SMART" id="SM00028">
    <property type="entry name" value="TPR"/>
    <property type="match status" value="3"/>
</dbReference>
<dbReference type="Pfam" id="PF13181">
    <property type="entry name" value="TPR_8"/>
    <property type="match status" value="1"/>
</dbReference>
<evidence type="ECO:0000256" key="2">
    <source>
        <dbReference type="ARBA" id="ARBA00022803"/>
    </source>
</evidence>
<dbReference type="PROSITE" id="PS50005">
    <property type="entry name" value="TPR"/>
    <property type="match status" value="1"/>
</dbReference>
<dbReference type="PANTHER" id="PTHR44858:SF1">
    <property type="entry name" value="UDP-N-ACETYLGLUCOSAMINE--PEPTIDE N-ACETYLGLUCOSAMINYLTRANSFERASE SPINDLY-RELATED"/>
    <property type="match status" value="1"/>
</dbReference>
<dbReference type="OrthoDB" id="1926212at2759"/>
<dbReference type="PANTHER" id="PTHR44858">
    <property type="entry name" value="TETRATRICOPEPTIDE REPEAT PROTEIN 6"/>
    <property type="match status" value="1"/>
</dbReference>
<dbReference type="SUPFAM" id="SSF48452">
    <property type="entry name" value="TPR-like"/>
    <property type="match status" value="1"/>
</dbReference>
<keyword evidence="1" id="KW-0677">Repeat</keyword>
<dbReference type="Gene3D" id="1.25.40.10">
    <property type="entry name" value="Tetratricopeptide repeat domain"/>
    <property type="match status" value="2"/>
</dbReference>
<protein>
    <submittedName>
        <fullName evidence="4">Uncharacterized protein</fullName>
    </submittedName>
</protein>
<dbReference type="STRING" id="1348612.A0A397ILH3"/>
<evidence type="ECO:0000313" key="4">
    <source>
        <dbReference type="EMBL" id="RHZ76735.1"/>
    </source>
</evidence>
<dbReference type="EMBL" id="PQFF01000182">
    <property type="protein sequence ID" value="RHZ76735.1"/>
    <property type="molecule type" value="Genomic_DNA"/>
</dbReference>
<dbReference type="AlphaFoldDB" id="A0A397ILH3"/>
<reference evidence="4 5" key="1">
    <citation type="submission" date="2018-08" db="EMBL/GenBank/DDBJ databases">
        <title>Genome and evolution of the arbuscular mycorrhizal fungus Diversispora epigaea (formerly Glomus versiforme) and its bacterial endosymbionts.</title>
        <authorList>
            <person name="Sun X."/>
            <person name="Fei Z."/>
            <person name="Harrison M."/>
        </authorList>
    </citation>
    <scope>NUCLEOTIDE SEQUENCE [LARGE SCALE GENOMIC DNA]</scope>
    <source>
        <strain evidence="4 5">IT104</strain>
    </source>
</reference>
<dbReference type="InterPro" id="IPR019734">
    <property type="entry name" value="TPR_rpt"/>
</dbReference>
<keyword evidence="5" id="KW-1185">Reference proteome</keyword>
<name>A0A397ILH3_9GLOM</name>
<keyword evidence="2 3" id="KW-0802">TPR repeat</keyword>
<evidence type="ECO:0000256" key="3">
    <source>
        <dbReference type="PROSITE-ProRule" id="PRU00339"/>
    </source>
</evidence>